<dbReference type="GO" id="GO:0006598">
    <property type="term" value="P:polyamine catabolic process"/>
    <property type="evidence" value="ECO:0007669"/>
    <property type="project" value="TreeGrafter"/>
</dbReference>
<comment type="caution">
    <text evidence="2">The sequence shown here is derived from an EMBL/GenBank/DDBJ whole genome shotgun (WGS) entry which is preliminary data.</text>
</comment>
<feature type="compositionally biased region" description="Basic residues" evidence="1">
    <location>
        <begin position="278"/>
        <end position="287"/>
    </location>
</feature>
<dbReference type="InterPro" id="IPR011697">
    <property type="entry name" value="Peptidase_C26"/>
</dbReference>
<dbReference type="Proteomes" id="UP000273159">
    <property type="component" value="Unassembled WGS sequence"/>
</dbReference>
<dbReference type="SUPFAM" id="SSF52317">
    <property type="entry name" value="Class I glutamine amidotransferase-like"/>
    <property type="match status" value="1"/>
</dbReference>
<dbReference type="InterPro" id="IPR044668">
    <property type="entry name" value="PuuD-like"/>
</dbReference>
<evidence type="ECO:0000313" key="3">
    <source>
        <dbReference type="Proteomes" id="UP000273159"/>
    </source>
</evidence>
<gene>
    <name evidence="2" type="ORF">D7Z96_06155</name>
</gene>
<evidence type="ECO:0000313" key="2">
    <source>
        <dbReference type="EMBL" id="RKO25387.1"/>
    </source>
</evidence>
<feature type="compositionally biased region" description="Low complexity" evidence="1">
    <location>
        <begin position="266"/>
        <end position="275"/>
    </location>
</feature>
<dbReference type="PANTHER" id="PTHR43235">
    <property type="entry name" value="GLUTAMINE AMIDOTRANSFERASE PB2B2.05-RELATED"/>
    <property type="match status" value="1"/>
</dbReference>
<protein>
    <submittedName>
        <fullName evidence="2">Gamma-glutamyl-gamma-aminobutyrate hydrolase family protein</fullName>
    </submittedName>
</protein>
<dbReference type="AlphaFoldDB" id="A0A3B0G4D6"/>
<dbReference type="EMBL" id="RBNH01000004">
    <property type="protein sequence ID" value="RKO25387.1"/>
    <property type="molecule type" value="Genomic_DNA"/>
</dbReference>
<dbReference type="CDD" id="cd01745">
    <property type="entry name" value="GATase1_2"/>
    <property type="match status" value="1"/>
</dbReference>
<keyword evidence="2" id="KW-0378">Hydrolase</keyword>
<name>A0A3B0G4D6_PSEPS</name>
<sequence length="287" mass="31052">MQEKFSWRDTLETTDAAVKPIIGLTTYLEHAGTDGCGTVSAAFLPETYLAPVIAAGGVPTLLPPQPVVPGVIEHLVSRLDGLVIPGGWDVDPALYGQEAHPETDKPRPERDAWEQALIREAIRQDVPLLCICRGEQLLNVTLGGTLHQHLPEVVGTGHYQLGGYEFNKIQVEVRQGSRLEQLIGASPEPVPVSHHQAVDRLGEGLIAAAWSEDQVVEAIEHPGSTFALGIQWHPEELPEDFGLFRGFVEAARAKLLTRLWQATPPSAAPAHAAAPRHGCLRGPRHGT</sequence>
<dbReference type="GO" id="GO:0005829">
    <property type="term" value="C:cytosol"/>
    <property type="evidence" value="ECO:0007669"/>
    <property type="project" value="TreeGrafter"/>
</dbReference>
<organism evidence="2 3">
    <name type="scientific">Pseudarthrobacter phenanthrenivorans</name>
    <name type="common">Arthrobacter phenanthrenivorans</name>
    <dbReference type="NCBI Taxonomy" id="361575"/>
    <lineage>
        <taxon>Bacteria</taxon>
        <taxon>Bacillati</taxon>
        <taxon>Actinomycetota</taxon>
        <taxon>Actinomycetes</taxon>
        <taxon>Micrococcales</taxon>
        <taxon>Micrococcaceae</taxon>
        <taxon>Pseudarthrobacter</taxon>
    </lineage>
</organism>
<dbReference type="Gene3D" id="3.40.50.880">
    <property type="match status" value="1"/>
</dbReference>
<proteinExistence type="predicted"/>
<dbReference type="PANTHER" id="PTHR43235:SF1">
    <property type="entry name" value="GLUTAMINE AMIDOTRANSFERASE PB2B2.05-RELATED"/>
    <property type="match status" value="1"/>
</dbReference>
<accession>A0A3B0G4D6</accession>
<dbReference type="PROSITE" id="PS51273">
    <property type="entry name" value="GATASE_TYPE_1"/>
    <property type="match status" value="1"/>
</dbReference>
<dbReference type="GO" id="GO:0033969">
    <property type="term" value="F:gamma-glutamyl-gamma-aminobutyrate hydrolase activity"/>
    <property type="evidence" value="ECO:0007669"/>
    <property type="project" value="TreeGrafter"/>
</dbReference>
<reference evidence="2 3" key="1">
    <citation type="submission" date="2018-10" db="EMBL/GenBank/DDBJ databases">
        <title>Genome-guide identification and characterization of bacteria that degrade polycyclic aromatic hydrocarbons and resist hexavalent chromium simultaneously.</title>
        <authorList>
            <person name="Feng H."/>
        </authorList>
    </citation>
    <scope>NUCLEOTIDE SEQUENCE [LARGE SCALE GENOMIC DNA]</scope>
    <source>
        <strain evidence="2 3">J015</strain>
    </source>
</reference>
<dbReference type="Pfam" id="PF07722">
    <property type="entry name" value="Peptidase_C26"/>
    <property type="match status" value="1"/>
</dbReference>
<dbReference type="InterPro" id="IPR029062">
    <property type="entry name" value="Class_I_gatase-like"/>
</dbReference>
<feature type="region of interest" description="Disordered" evidence="1">
    <location>
        <begin position="266"/>
        <end position="287"/>
    </location>
</feature>
<evidence type="ECO:0000256" key="1">
    <source>
        <dbReference type="SAM" id="MobiDB-lite"/>
    </source>
</evidence>
<reference evidence="3" key="2">
    <citation type="submission" date="2018-10" db="EMBL/GenBank/DDBJ databases">
        <authorList>
            <person name="Wang Y."/>
            <person name="Wang J."/>
            <person name="Yang X."/>
            <person name="Wang Z."/>
            <person name="Huang Y."/>
        </authorList>
    </citation>
    <scope>NUCLEOTIDE SEQUENCE [LARGE SCALE GENOMIC DNA]</scope>
    <source>
        <strain evidence="3">J015</strain>
    </source>
</reference>